<dbReference type="InterPro" id="IPR023346">
    <property type="entry name" value="Lysozyme-like_dom_sf"/>
</dbReference>
<feature type="domain" description="Transglycosylase SLT" evidence="2">
    <location>
        <begin position="144"/>
        <end position="248"/>
    </location>
</feature>
<dbReference type="EMBL" id="NUHO01000036">
    <property type="protein sequence ID" value="PGM94620.1"/>
    <property type="molecule type" value="Genomic_DNA"/>
</dbReference>
<dbReference type="PANTHER" id="PTHR37423">
    <property type="entry name" value="SOLUBLE LYTIC MUREIN TRANSGLYCOSYLASE-RELATED"/>
    <property type="match status" value="1"/>
</dbReference>
<sequence length="263" mass="29308">MVVGNIVKEVLAYKKGQFQEKLSSPQAFVSSRFQDQLQSEPAKESKVAKEPAKVEDMSQPVQSTKIETVVNKPEESINRVEEASKPEETEKAETKKVDEVHVAQKEFERRFPETKNEPADTWGLTNKYNIQKVRSSNEGKYEDIIDRASRTYGIPKTLIQKMIEVESNFNPKTVSHAGAMGLMQLMPANVKEMGIKNPFSPAESIEGGVKELSGYLKKNNGDLVLALASYNAGPGNVRKYGGVPPFKETQGYIKKILNIDVSK</sequence>
<dbReference type="CDD" id="cd00254">
    <property type="entry name" value="LT-like"/>
    <property type="match status" value="1"/>
</dbReference>
<feature type="region of interest" description="Disordered" evidence="1">
    <location>
        <begin position="33"/>
        <end position="96"/>
    </location>
</feature>
<organism evidence="3 4">
    <name type="scientific">Bacillus cereus</name>
    <dbReference type="NCBI Taxonomy" id="1396"/>
    <lineage>
        <taxon>Bacteria</taxon>
        <taxon>Bacillati</taxon>
        <taxon>Bacillota</taxon>
        <taxon>Bacilli</taxon>
        <taxon>Bacillales</taxon>
        <taxon>Bacillaceae</taxon>
        <taxon>Bacillus</taxon>
        <taxon>Bacillus cereus group</taxon>
    </lineage>
</organism>
<protein>
    <submittedName>
        <fullName evidence="3">Lytic transglycosylase</fullName>
    </submittedName>
</protein>
<dbReference type="Proteomes" id="UP000222054">
    <property type="component" value="Unassembled WGS sequence"/>
</dbReference>
<name>A0A2B9E0M2_BACCE</name>
<dbReference type="PANTHER" id="PTHR37423:SF2">
    <property type="entry name" value="MEMBRANE-BOUND LYTIC MUREIN TRANSGLYCOSYLASE C"/>
    <property type="match status" value="1"/>
</dbReference>
<reference evidence="3 4" key="1">
    <citation type="submission" date="2017-09" db="EMBL/GenBank/DDBJ databases">
        <title>Large-scale bioinformatics analysis of Bacillus genomes uncovers conserved roles of natural products in bacterial physiology.</title>
        <authorList>
            <consortium name="Agbiome Team Llc"/>
            <person name="Bleich R.M."/>
            <person name="Grubbs K.J."/>
            <person name="Santa Maria K.C."/>
            <person name="Allen S.E."/>
            <person name="Farag S."/>
            <person name="Shank E.A."/>
            <person name="Bowers A."/>
        </authorList>
    </citation>
    <scope>NUCLEOTIDE SEQUENCE [LARGE SCALE GENOMIC DNA]</scope>
    <source>
        <strain evidence="3 4">AFS053130</strain>
    </source>
</reference>
<dbReference type="Gene3D" id="1.10.530.10">
    <property type="match status" value="1"/>
</dbReference>
<dbReference type="InterPro" id="IPR008258">
    <property type="entry name" value="Transglycosylase_SLT_dom_1"/>
</dbReference>
<proteinExistence type="predicted"/>
<feature type="compositionally biased region" description="Basic and acidic residues" evidence="1">
    <location>
        <begin position="41"/>
        <end position="56"/>
    </location>
</feature>
<comment type="caution">
    <text evidence="3">The sequence shown here is derived from an EMBL/GenBank/DDBJ whole genome shotgun (WGS) entry which is preliminary data.</text>
</comment>
<evidence type="ECO:0000313" key="3">
    <source>
        <dbReference type="EMBL" id="PGM94620.1"/>
    </source>
</evidence>
<dbReference type="Pfam" id="PF01464">
    <property type="entry name" value="SLT"/>
    <property type="match status" value="1"/>
</dbReference>
<gene>
    <name evidence="3" type="ORF">CN958_11220</name>
</gene>
<dbReference type="SUPFAM" id="SSF53955">
    <property type="entry name" value="Lysozyme-like"/>
    <property type="match status" value="1"/>
</dbReference>
<evidence type="ECO:0000259" key="2">
    <source>
        <dbReference type="Pfam" id="PF01464"/>
    </source>
</evidence>
<dbReference type="RefSeq" id="WP_098776904.1">
    <property type="nucleotide sequence ID" value="NZ_NUHO01000036.1"/>
</dbReference>
<dbReference type="AlphaFoldDB" id="A0A2B9E0M2"/>
<evidence type="ECO:0000256" key="1">
    <source>
        <dbReference type="SAM" id="MobiDB-lite"/>
    </source>
</evidence>
<feature type="compositionally biased region" description="Basic and acidic residues" evidence="1">
    <location>
        <begin position="72"/>
        <end position="96"/>
    </location>
</feature>
<accession>A0A2B9E0M2</accession>
<evidence type="ECO:0000313" key="4">
    <source>
        <dbReference type="Proteomes" id="UP000222054"/>
    </source>
</evidence>